<keyword evidence="10" id="KW-0460">Magnesium</keyword>
<comment type="subunit">
    <text evidence="12">Component of the RNA exosome complex. The catalytically inactive RNA exosome core (Exo-9) complex is believed to associate with catalytic subunits EXOSC10, and DIS3 or DIS3L in cytoplasmic- and nuclear-specific RNA exosome complex forms.</text>
</comment>
<dbReference type="InterPro" id="IPR050180">
    <property type="entry name" value="RNR_Ribonuclease"/>
</dbReference>
<keyword evidence="15" id="KW-0472">Membrane</keyword>
<dbReference type="CDD" id="cd09862">
    <property type="entry name" value="PIN_Rrp44-like"/>
    <property type="match status" value="1"/>
</dbReference>
<dbReference type="SMART" id="SM00955">
    <property type="entry name" value="RNB"/>
    <property type="match status" value="1"/>
</dbReference>
<dbReference type="FunFam" id="2.40.50.700:FF:000004">
    <property type="entry name" value="Exosome complex exonuclease RRP44 homolog A"/>
    <property type="match status" value="1"/>
</dbReference>
<dbReference type="GO" id="GO:0010467">
    <property type="term" value="P:gene expression"/>
    <property type="evidence" value="ECO:0007669"/>
    <property type="project" value="UniProtKB-ARBA"/>
</dbReference>
<dbReference type="SUPFAM" id="SSF50249">
    <property type="entry name" value="Nucleic acid-binding proteins"/>
    <property type="match status" value="2"/>
</dbReference>
<keyword evidence="7" id="KW-0378">Hydrolase</keyword>
<evidence type="ECO:0000256" key="14">
    <source>
        <dbReference type="SAM" id="MobiDB-lite"/>
    </source>
</evidence>
<dbReference type="GO" id="GO:0000177">
    <property type="term" value="C:cytoplasmic exosome (RNase complex)"/>
    <property type="evidence" value="ECO:0007669"/>
    <property type="project" value="TreeGrafter"/>
</dbReference>
<comment type="caution">
    <text evidence="17">The sequence shown here is derived from an EMBL/GenBank/DDBJ whole genome shotgun (WGS) entry which is preliminary data.</text>
</comment>
<dbReference type="FunFam" id="3.40.50.1010:FF:000021">
    <property type="entry name" value="DIS3-like exonuclease 1 isoform X1"/>
    <property type="match status" value="1"/>
</dbReference>
<dbReference type="OrthoDB" id="372421at2759"/>
<keyword evidence="11" id="KW-0694">RNA-binding</keyword>
<evidence type="ECO:0000256" key="12">
    <source>
        <dbReference type="ARBA" id="ARBA00026010"/>
    </source>
</evidence>
<evidence type="ECO:0000256" key="2">
    <source>
        <dbReference type="ARBA" id="ARBA00004496"/>
    </source>
</evidence>
<evidence type="ECO:0000259" key="16">
    <source>
        <dbReference type="SMART" id="SM00955"/>
    </source>
</evidence>
<dbReference type="Pfam" id="PF17849">
    <property type="entry name" value="OB_Dis3"/>
    <property type="match status" value="1"/>
</dbReference>
<evidence type="ECO:0000256" key="7">
    <source>
        <dbReference type="ARBA" id="ARBA00022801"/>
    </source>
</evidence>
<keyword evidence="8" id="KW-0271">Exosome</keyword>
<keyword evidence="6" id="KW-0540">Nuclease</keyword>
<evidence type="ECO:0000256" key="13">
    <source>
        <dbReference type="ARBA" id="ARBA00046171"/>
    </source>
</evidence>
<evidence type="ECO:0000313" key="18">
    <source>
        <dbReference type="Proteomes" id="UP000242450"/>
    </source>
</evidence>
<dbReference type="Pfam" id="PF00773">
    <property type="entry name" value="RNB"/>
    <property type="match status" value="1"/>
</dbReference>
<dbReference type="Gene3D" id="2.40.50.690">
    <property type="match status" value="1"/>
</dbReference>
<keyword evidence="9" id="KW-0269">Exonuclease</keyword>
<evidence type="ECO:0000256" key="9">
    <source>
        <dbReference type="ARBA" id="ARBA00022839"/>
    </source>
</evidence>
<evidence type="ECO:0000256" key="8">
    <source>
        <dbReference type="ARBA" id="ARBA00022835"/>
    </source>
</evidence>
<dbReference type="GO" id="GO:0016075">
    <property type="term" value="P:rRNA catabolic process"/>
    <property type="evidence" value="ECO:0007669"/>
    <property type="project" value="TreeGrafter"/>
</dbReference>
<comment type="function">
    <text evidence="13">Catalytic component of the RNA exosome complex which has 3'-&gt;5' exoribonuclease activity and participates in a multitude of cellular RNA processing and degradation events. In the cytoplasm, the RNA exosome complex is involved in general mRNA turnover and specifically degrades inherently unstable mRNAs containing AU-rich elements (AREs) within their 3' untranslated regions, and in RNA surveillance pathways, preventing translation of aberrant mRNAs. It seems to be involved in degradation of histone mRNA.</text>
</comment>
<dbReference type="PANTHER" id="PTHR23355">
    <property type="entry name" value="RIBONUCLEASE"/>
    <property type="match status" value="1"/>
</dbReference>
<keyword evidence="15" id="KW-1133">Transmembrane helix</keyword>
<dbReference type="GO" id="GO:0000175">
    <property type="term" value="F:3'-5'-RNA exonuclease activity"/>
    <property type="evidence" value="ECO:0007669"/>
    <property type="project" value="TreeGrafter"/>
</dbReference>
<keyword evidence="5" id="KW-0963">Cytoplasm</keyword>
<reference evidence="17 18" key="1">
    <citation type="journal article" date="2018" name="Mol. Genet. Genomics">
        <title>The red deer Cervus elaphus genome CerEla1.0: sequencing, annotating, genes, and chromosomes.</title>
        <authorList>
            <person name="Bana N.A."/>
            <person name="Nyiri A."/>
            <person name="Nagy J."/>
            <person name="Frank K."/>
            <person name="Nagy T."/>
            <person name="Steger V."/>
            <person name="Schiller M."/>
            <person name="Lakatos P."/>
            <person name="Sugar L."/>
            <person name="Horn P."/>
            <person name="Barta E."/>
            <person name="Orosz L."/>
        </authorList>
    </citation>
    <scope>NUCLEOTIDE SEQUENCE [LARGE SCALE GENOMIC DNA]</scope>
    <source>
        <strain evidence="17">Hungarian</strain>
    </source>
</reference>
<feature type="domain" description="RNB" evidence="16">
    <location>
        <begin position="519"/>
        <end position="732"/>
    </location>
</feature>
<protein>
    <recommendedName>
        <fullName evidence="4">DIS3-like exonuclease 1</fullName>
    </recommendedName>
</protein>
<comment type="subcellular location">
    <subcellularLocation>
        <location evidence="2">Cytoplasm</location>
    </subcellularLocation>
</comment>
<dbReference type="InterPro" id="IPR012340">
    <property type="entry name" value="NA-bd_OB-fold"/>
</dbReference>
<keyword evidence="15" id="KW-0812">Transmembrane</keyword>
<dbReference type="InterPro" id="IPR001900">
    <property type="entry name" value="RNase_II/R"/>
</dbReference>
<dbReference type="GO" id="GO:0003723">
    <property type="term" value="F:RNA binding"/>
    <property type="evidence" value="ECO:0007669"/>
    <property type="project" value="UniProtKB-KW"/>
</dbReference>
<proteinExistence type="inferred from homology"/>
<dbReference type="InterPro" id="IPR041505">
    <property type="entry name" value="Dis3_CSD2"/>
</dbReference>
<keyword evidence="18" id="KW-1185">Reference proteome</keyword>
<comment type="similarity">
    <text evidence="3">Belongs to the RNR ribonuclease family.</text>
</comment>
<evidence type="ECO:0000256" key="5">
    <source>
        <dbReference type="ARBA" id="ARBA00022490"/>
    </source>
</evidence>
<sequence>MLQKREKVLLLRTFHGRTLRIVREHYLRPSVPCNSQLCPQPATCHNDGKLLSSDVTHYMVPDWKVVQDYLEILEFPELKGIVFMQTACQAVQRQRGRRQYNKLRNLLKDARHDCVLFANEFQQSCYLPRERGESMEKWQSRSIYNAAAWYYHHCQHRMPIVMVTEDEEAIQQYGSETEGVFVISFKNYLDNFWPDLKAAHELCESILQSRRERENESQESHGKEYPEHVPLEVLEAGIKSGRYIQVLSQASDFKSCQQDGLSKPESPMFKGTLNVNKHRAQMEAFVRLQGASSKDSDLERIMFEGPHRCGLPLGFMGFLCAAPQTDLVSDILIHGMKARNRSIHGDVVVVELLPKSEWKGRTAALGESDGDDRAPGEAPSEPMPTGRVVGILQKNWRDYVVTFPSIEEVQSQGKNAQKILVTPWDYRIPKIRISTQQAEALQDFRVVVRIDSWESTSMYPNGHFVRVLGRIGDLEGEIATILVENSISVVPFSEAQMCEMPVNTPENPWKVSSQEERERKDLRKTHLVFSIDPSGCEDVDDTLSVRALDNGNLELGVHIADVTHFVAPHSYIDIEARTRATTYYLADRRYDMLPAILSADVCSLLGGVDSYFPTALPTPAFPPSPLFGGSFISLTFLSLPPVFSFCLLSFCLAGRLLLPLVDFLKSNKALADSLDNANDPNDPIVNKLLRSMATQAMSNALYFSTGSCAEEEFHHYGEWLQFSSVVAKALSKL</sequence>
<evidence type="ECO:0000256" key="10">
    <source>
        <dbReference type="ARBA" id="ARBA00022842"/>
    </source>
</evidence>
<dbReference type="EMBL" id="MKHE01000012">
    <property type="protein sequence ID" value="OWK09748.1"/>
    <property type="molecule type" value="Genomic_DNA"/>
</dbReference>
<name>A0A212CUS2_CEREH</name>
<gene>
    <name evidence="17" type="ORF">Celaphus_00006596</name>
</gene>
<evidence type="ECO:0000256" key="1">
    <source>
        <dbReference type="ARBA" id="ARBA00001946"/>
    </source>
</evidence>
<accession>A0A212CUS2</accession>
<dbReference type="GO" id="GO:0019899">
    <property type="term" value="F:enzyme binding"/>
    <property type="evidence" value="ECO:0007669"/>
    <property type="project" value="UniProtKB-ARBA"/>
</dbReference>
<dbReference type="Proteomes" id="UP000242450">
    <property type="component" value="Chromosome 12"/>
</dbReference>
<evidence type="ECO:0000256" key="3">
    <source>
        <dbReference type="ARBA" id="ARBA00005785"/>
    </source>
</evidence>
<evidence type="ECO:0000256" key="6">
    <source>
        <dbReference type="ARBA" id="ARBA00022722"/>
    </source>
</evidence>
<evidence type="ECO:0000256" key="11">
    <source>
        <dbReference type="ARBA" id="ARBA00022884"/>
    </source>
</evidence>
<comment type="cofactor">
    <cofactor evidence="1">
        <name>Mg(2+)</name>
        <dbReference type="ChEBI" id="CHEBI:18420"/>
    </cofactor>
</comment>
<feature type="region of interest" description="Disordered" evidence="14">
    <location>
        <begin position="361"/>
        <end position="385"/>
    </location>
</feature>
<evidence type="ECO:0000256" key="4">
    <source>
        <dbReference type="ARBA" id="ARBA00016366"/>
    </source>
</evidence>
<evidence type="ECO:0000256" key="15">
    <source>
        <dbReference type="SAM" id="Phobius"/>
    </source>
</evidence>
<evidence type="ECO:0000313" key="17">
    <source>
        <dbReference type="EMBL" id="OWK09748.1"/>
    </source>
</evidence>
<dbReference type="InterPro" id="IPR033771">
    <property type="entry name" value="Rrp44_CSD1"/>
</dbReference>
<dbReference type="AlphaFoldDB" id="A0A212CUS2"/>
<dbReference type="Gene3D" id="2.40.50.700">
    <property type="match status" value="1"/>
</dbReference>
<dbReference type="PANTHER" id="PTHR23355:SF30">
    <property type="entry name" value="DIS3-LIKE EXONUCLEASE 1"/>
    <property type="match status" value="1"/>
</dbReference>
<dbReference type="Gene3D" id="3.40.50.1010">
    <property type="entry name" value="5'-nuclease"/>
    <property type="match status" value="1"/>
</dbReference>
<organism evidence="17 18">
    <name type="scientific">Cervus elaphus hippelaphus</name>
    <name type="common">European red deer</name>
    <dbReference type="NCBI Taxonomy" id="46360"/>
    <lineage>
        <taxon>Eukaryota</taxon>
        <taxon>Metazoa</taxon>
        <taxon>Chordata</taxon>
        <taxon>Craniata</taxon>
        <taxon>Vertebrata</taxon>
        <taxon>Euteleostomi</taxon>
        <taxon>Mammalia</taxon>
        <taxon>Eutheria</taxon>
        <taxon>Laurasiatheria</taxon>
        <taxon>Artiodactyla</taxon>
        <taxon>Ruminantia</taxon>
        <taxon>Pecora</taxon>
        <taxon>Cervidae</taxon>
        <taxon>Cervinae</taxon>
        <taxon>Cervus</taxon>
    </lineage>
</organism>
<dbReference type="Pfam" id="PF17216">
    <property type="entry name" value="Rrp44_CSD1"/>
    <property type="match status" value="1"/>
</dbReference>
<feature type="transmembrane region" description="Helical" evidence="15">
    <location>
        <begin position="632"/>
        <end position="658"/>
    </location>
</feature>
<dbReference type="GO" id="GO:0006402">
    <property type="term" value="P:mRNA catabolic process"/>
    <property type="evidence" value="ECO:0007669"/>
    <property type="project" value="TreeGrafter"/>
</dbReference>